<name>A0A0C1QX33_9RICK</name>
<reference evidence="2 3" key="1">
    <citation type="submission" date="2014-11" db="EMBL/GenBank/DDBJ databases">
        <title>A Rickettsiales Symbiont of Amoebae With Ancient Features.</title>
        <authorList>
            <person name="Schulz F."/>
            <person name="Martijn J."/>
            <person name="Wascher F."/>
            <person name="Kostanjsek R."/>
            <person name="Ettema T.J."/>
            <person name="Horn M."/>
        </authorList>
    </citation>
    <scope>NUCLEOTIDE SEQUENCE [LARGE SCALE GENOMIC DNA]</scope>
    <source>
        <strain evidence="2 3">UWC36</strain>
    </source>
</reference>
<protein>
    <submittedName>
        <fullName evidence="2">Uncharacterized protein</fullName>
    </submittedName>
</protein>
<dbReference type="OrthoDB" id="8481442at2"/>
<gene>
    <name evidence="2" type="ORF">NF27_HJ00180</name>
</gene>
<feature type="compositionally biased region" description="Basic and acidic residues" evidence="1">
    <location>
        <begin position="8"/>
        <end position="26"/>
    </location>
</feature>
<feature type="region of interest" description="Disordered" evidence="1">
    <location>
        <begin position="1"/>
        <end position="77"/>
    </location>
</feature>
<evidence type="ECO:0000313" key="2">
    <source>
        <dbReference type="EMBL" id="KIE04565.1"/>
    </source>
</evidence>
<proteinExistence type="predicted"/>
<keyword evidence="3" id="KW-1185">Reference proteome</keyword>
<evidence type="ECO:0000256" key="1">
    <source>
        <dbReference type="SAM" id="MobiDB-lite"/>
    </source>
</evidence>
<comment type="caution">
    <text evidence="2">The sequence shown here is derived from an EMBL/GenBank/DDBJ whole genome shotgun (WGS) entry which is preliminary data.</text>
</comment>
<dbReference type="RefSeq" id="WP_039458193.1">
    <property type="nucleotide sequence ID" value="NZ_JSWE01000180.1"/>
</dbReference>
<dbReference type="Proteomes" id="UP000031258">
    <property type="component" value="Unassembled WGS sequence"/>
</dbReference>
<feature type="compositionally biased region" description="Basic and acidic residues" evidence="1">
    <location>
        <begin position="40"/>
        <end position="49"/>
    </location>
</feature>
<organism evidence="2 3">
    <name type="scientific">Candidatus Jidaibacter acanthamoebae</name>
    <dbReference type="NCBI Taxonomy" id="86105"/>
    <lineage>
        <taxon>Bacteria</taxon>
        <taxon>Pseudomonadati</taxon>
        <taxon>Pseudomonadota</taxon>
        <taxon>Alphaproteobacteria</taxon>
        <taxon>Rickettsiales</taxon>
        <taxon>Candidatus Midichloriaceae</taxon>
        <taxon>Candidatus Jidaibacter</taxon>
    </lineage>
</organism>
<sequence>MATTNENNKNKNTENLSAEEKQKMHDNYAAMGQKGGNTTKETHGKEFYHEIGQQGGNARKEQMAHSSSYTKEGEENK</sequence>
<accession>A0A0C1QX33</accession>
<dbReference type="EMBL" id="JSWE01000180">
    <property type="protein sequence ID" value="KIE04565.1"/>
    <property type="molecule type" value="Genomic_DNA"/>
</dbReference>
<evidence type="ECO:0000313" key="3">
    <source>
        <dbReference type="Proteomes" id="UP000031258"/>
    </source>
</evidence>
<dbReference type="AlphaFoldDB" id="A0A0C1QX33"/>